<dbReference type="InterPro" id="IPR002058">
    <property type="entry name" value="PAP_assoc"/>
</dbReference>
<evidence type="ECO:0000256" key="3">
    <source>
        <dbReference type="ARBA" id="ARBA00022679"/>
    </source>
</evidence>
<dbReference type="PANTHER" id="PTHR12271:SF66">
    <property type="entry name" value="TERMINAL URIDYLYLTRANSFERASE TAILOR"/>
    <property type="match status" value="1"/>
</dbReference>
<evidence type="ECO:0000256" key="2">
    <source>
        <dbReference type="ARBA" id="ARBA00001946"/>
    </source>
</evidence>
<evidence type="ECO:0000256" key="6">
    <source>
        <dbReference type="SAM" id="MobiDB-lite"/>
    </source>
</evidence>
<keyword evidence="5" id="KW-0460">Magnesium</keyword>
<dbReference type="Proteomes" id="UP000198287">
    <property type="component" value="Unassembled WGS sequence"/>
</dbReference>
<dbReference type="InterPro" id="IPR045100">
    <property type="entry name" value="TUT4/7_NTP_transf"/>
</dbReference>
<sequence length="1464" mass="164296">MEWLKETTSSPQKPGSVGAQDIAQQLQNLLQIPAIEKNIGRSPDVGVGSPQQRPLQEDPFPVVANKEVTISQFCADVAPVILPPRQAPINNNEEKENSYMGGGWGAKDGRGRNRPQLAHIPDQTQAKPAPLRGREESKRKMVNKRSFTDVHLAQFLKGHSSSNRGEGQTEIEYSGFLGEMKQRNRIRNNIPTTLQREEGIIAEHAYRLDGVTNFVQHYDLIDDGMRRLLRVHFVEPMSRKNPKHPRAHFVCKLCPFHLETVIDVVDHCGGAGHLQLALDQAMMYTLENIPMASEQHCASIGEVIGQICVKFGLTEEDRKRRERIVDLLTEIFEREGIDCDVSMFGSSVTGLGFHDSNLNINVTFGGRDEVETGAAPGTPGKLHPVMHPSNATDHLTNVGKVVDALASMPLLRDVTPKFFQNKSHISFTVVEFGVEVKCVVQFNNKPALLLAGLLHEYLNVNPMVKPILMGFRYWARMCGLDNQDSGFLPAHAYPIMGLQYLQECGMVPILQAIPHIDSSRPFATAKEAFKLGFPNHSDRAYTSVDLGRMWLSLLYYYAVKFDIVNRVVTISRTEVLSARDTPWNRPLSIEDPIVGSSNLSRSTPNNKICEYIISCVKKSFLYFAVPQTEHGALYDGIFNDRIFEEGTKSWFRNIYVNLEKVLVADTFLPVPLDSLKPTATIRMLSGPDGVGHKQDLVMHSCLPVAHAVLGKVHYLYTFDKKFLRAENFPPIGCRACGADDHLRKNCPSETLPPLPEIQRPSESTLMMMRKVILTSYEKLALNQETYRIRQLIKNEVYSSLMEDFEDVQLTMFGSSENGFGLRTSDLDLCMTHKDVCFSTKEDILKHIDTTNTMNRIVSCLKRSPNLVDVFSITAAKVPIVKYQHEPSGIDGDISFYNLLALRNTLLLKAYNQLDSRLRILGCLIKKLGKICEISDASKGSISSYAYMIMLIHYLQHTDIPVLPVLQEIPPLGHPINEPLPTFIVENCESYFFADLPNIRYVWKHYSKNNDSVEDLWLGFLRYYTEIFDFENHVVTIARFAPLTRREKGWYTDCIAVEDPFIKSHNMGNGLTRRMSIHILKTLRRFRKVFNAELEVDDLSGARMHYFSKKGLREGDLPIDRQCRRCHRIGHIARYCTEFVRKGTSDTESNDGGDDEEIFADEGATGVVKELTPPRQEDVNFASPSRLQNFMDSHIGNIGNNIVRKFEGNPIAKPGRDANDGAPQNIGSVDPSCILDDTSYIWNMSTPRDNVDVHLLKMIQGSAGVSFSPSLKDKAVAMGAKTPVPFDNNGSAPVPLPPNFRPINNGHPMIMNGHPYPYLPNVMYQQQHQQHAQQMNLGMIPPPPPGFAPRVQVPMKFGVIGNNEIGNPLQHPHFQFAGYFPPNMQMCPPPPPQQQMNLNFGQGFNMQQVHAQQGQQMQNMGGEDLGSCRTPQQQDITADPAIVGVQHYSTAGTGSPPGPPIQRHY</sequence>
<dbReference type="STRING" id="158441.A0A226F5T6"/>
<dbReference type="InterPro" id="IPR001878">
    <property type="entry name" value="Znf_CCHC"/>
</dbReference>
<dbReference type="Pfam" id="PF22600">
    <property type="entry name" value="MTPAP-like_central"/>
    <property type="match status" value="1"/>
</dbReference>
<feature type="compositionally biased region" description="Polar residues" evidence="6">
    <location>
        <begin position="1"/>
        <end position="13"/>
    </location>
</feature>
<dbReference type="SMART" id="SM00343">
    <property type="entry name" value="ZnF_C2HC"/>
    <property type="match status" value="2"/>
</dbReference>
<evidence type="ECO:0000313" key="9">
    <source>
        <dbReference type="Proteomes" id="UP000198287"/>
    </source>
</evidence>
<accession>A0A226F5T6</accession>
<evidence type="ECO:0000256" key="1">
    <source>
        <dbReference type="ARBA" id="ARBA00001936"/>
    </source>
</evidence>
<reference evidence="8 9" key="1">
    <citation type="submission" date="2015-12" db="EMBL/GenBank/DDBJ databases">
        <title>The genome of Folsomia candida.</title>
        <authorList>
            <person name="Faddeeva A."/>
            <person name="Derks M.F."/>
            <person name="Anvar Y."/>
            <person name="Smit S."/>
            <person name="Van Straalen N."/>
            <person name="Roelofs D."/>
        </authorList>
    </citation>
    <scope>NUCLEOTIDE SEQUENCE [LARGE SCALE GENOMIC DNA]</scope>
    <source>
        <strain evidence="8 9">VU population</strain>
        <tissue evidence="8">Whole body</tissue>
    </source>
</reference>
<dbReference type="Gene3D" id="1.10.1410.10">
    <property type="match status" value="2"/>
</dbReference>
<dbReference type="Pfam" id="PF19088">
    <property type="entry name" value="TUTase"/>
    <property type="match status" value="1"/>
</dbReference>
<dbReference type="PANTHER" id="PTHR12271">
    <property type="entry name" value="POLY A POLYMERASE CID PAP -RELATED"/>
    <property type="match status" value="1"/>
</dbReference>
<dbReference type="InterPro" id="IPR043519">
    <property type="entry name" value="NT_sf"/>
</dbReference>
<dbReference type="CDD" id="cd05402">
    <property type="entry name" value="NT_PAP_TUTase"/>
    <property type="match status" value="1"/>
</dbReference>
<keyword evidence="8" id="KW-0548">Nucleotidyltransferase</keyword>
<organism evidence="8 9">
    <name type="scientific">Folsomia candida</name>
    <name type="common">Springtail</name>
    <dbReference type="NCBI Taxonomy" id="158441"/>
    <lineage>
        <taxon>Eukaryota</taxon>
        <taxon>Metazoa</taxon>
        <taxon>Ecdysozoa</taxon>
        <taxon>Arthropoda</taxon>
        <taxon>Hexapoda</taxon>
        <taxon>Collembola</taxon>
        <taxon>Entomobryomorpha</taxon>
        <taxon>Isotomoidea</taxon>
        <taxon>Isotomidae</taxon>
        <taxon>Proisotominae</taxon>
        <taxon>Folsomia</taxon>
    </lineage>
</organism>
<evidence type="ECO:0000313" key="8">
    <source>
        <dbReference type="EMBL" id="OXA65155.1"/>
    </source>
</evidence>
<comment type="caution">
    <text evidence="8">The sequence shown here is derived from an EMBL/GenBank/DDBJ whole genome shotgun (WGS) entry which is preliminary data.</text>
</comment>
<feature type="region of interest" description="Disordered" evidence="6">
    <location>
        <begin position="108"/>
        <end position="141"/>
    </location>
</feature>
<feature type="domain" description="CCHC-type" evidence="7">
    <location>
        <begin position="732"/>
        <end position="748"/>
    </location>
</feature>
<dbReference type="GO" id="GO:0003676">
    <property type="term" value="F:nucleic acid binding"/>
    <property type="evidence" value="ECO:0007669"/>
    <property type="project" value="InterPro"/>
</dbReference>
<dbReference type="Pfam" id="PF03828">
    <property type="entry name" value="PAP_assoc"/>
    <property type="match status" value="2"/>
</dbReference>
<keyword evidence="4" id="KW-0479">Metal-binding</keyword>
<evidence type="ECO:0000259" key="7">
    <source>
        <dbReference type="SMART" id="SM00343"/>
    </source>
</evidence>
<protein>
    <submittedName>
        <fullName evidence="8">Terminal uridylyltransferase 7</fullName>
    </submittedName>
</protein>
<dbReference type="InterPro" id="IPR054708">
    <property type="entry name" value="MTPAP-like_central"/>
</dbReference>
<dbReference type="OrthoDB" id="407432at2759"/>
<dbReference type="Gene3D" id="3.30.460.10">
    <property type="entry name" value="Beta Polymerase, domain 2"/>
    <property type="match status" value="2"/>
</dbReference>
<dbReference type="GO" id="GO:0008270">
    <property type="term" value="F:zinc ion binding"/>
    <property type="evidence" value="ECO:0007669"/>
    <property type="project" value="InterPro"/>
</dbReference>
<comment type="cofactor">
    <cofactor evidence="2">
        <name>Mg(2+)</name>
        <dbReference type="ChEBI" id="CHEBI:18420"/>
    </cofactor>
</comment>
<dbReference type="GO" id="GO:1990817">
    <property type="term" value="F:poly(A) RNA polymerase activity"/>
    <property type="evidence" value="ECO:0007669"/>
    <property type="project" value="UniProtKB-ARBA"/>
</dbReference>
<name>A0A226F5T6_FOLCA</name>
<evidence type="ECO:0000256" key="4">
    <source>
        <dbReference type="ARBA" id="ARBA00022723"/>
    </source>
</evidence>
<evidence type="ECO:0000256" key="5">
    <source>
        <dbReference type="ARBA" id="ARBA00022842"/>
    </source>
</evidence>
<proteinExistence type="predicted"/>
<feature type="region of interest" description="Disordered" evidence="6">
    <location>
        <begin position="1"/>
        <end position="21"/>
    </location>
</feature>
<keyword evidence="9" id="KW-1185">Reference proteome</keyword>
<dbReference type="GO" id="GO:0050265">
    <property type="term" value="F:RNA uridylyltransferase activity"/>
    <property type="evidence" value="ECO:0007669"/>
    <property type="project" value="TreeGrafter"/>
</dbReference>
<keyword evidence="3 8" id="KW-0808">Transferase</keyword>
<dbReference type="EMBL" id="LNIX01000001">
    <property type="protein sequence ID" value="OXA65155.1"/>
    <property type="molecule type" value="Genomic_DNA"/>
</dbReference>
<gene>
    <name evidence="8" type="ORF">Fcan01_03880</name>
</gene>
<dbReference type="GO" id="GO:0031123">
    <property type="term" value="P:RNA 3'-end processing"/>
    <property type="evidence" value="ECO:0007669"/>
    <property type="project" value="TreeGrafter"/>
</dbReference>
<dbReference type="SUPFAM" id="SSF81301">
    <property type="entry name" value="Nucleotidyltransferase"/>
    <property type="match status" value="2"/>
</dbReference>
<feature type="domain" description="CCHC-type" evidence="7">
    <location>
        <begin position="1121"/>
        <end position="1137"/>
    </location>
</feature>
<comment type="cofactor">
    <cofactor evidence="1">
        <name>Mn(2+)</name>
        <dbReference type="ChEBI" id="CHEBI:29035"/>
    </cofactor>
</comment>
<dbReference type="SUPFAM" id="SSF81631">
    <property type="entry name" value="PAP/OAS1 substrate-binding domain"/>
    <property type="match status" value="2"/>
</dbReference>